<dbReference type="PROSITE" id="PS50003">
    <property type="entry name" value="PH_DOMAIN"/>
    <property type="match status" value="1"/>
</dbReference>
<dbReference type="InterPro" id="IPR001849">
    <property type="entry name" value="PH_domain"/>
</dbReference>
<evidence type="ECO:0000256" key="1">
    <source>
        <dbReference type="ARBA" id="ARBA00022999"/>
    </source>
</evidence>
<dbReference type="CDD" id="cd00173">
    <property type="entry name" value="SH2"/>
    <property type="match status" value="1"/>
</dbReference>
<comment type="caution">
    <text evidence="2">The sequence shown here is derived from an EMBL/GenBank/DDBJ whole genome shotgun (WGS) entry which is preliminary data.</text>
</comment>
<dbReference type="EMBL" id="CACRXK020000494">
    <property type="protein sequence ID" value="CAB3982382.1"/>
    <property type="molecule type" value="Genomic_DNA"/>
</dbReference>
<accession>A0A7D9HH58</accession>
<gene>
    <name evidence="2" type="ORF">PACLA_8A083656</name>
</gene>
<evidence type="ECO:0000313" key="3">
    <source>
        <dbReference type="Proteomes" id="UP001152795"/>
    </source>
</evidence>
<protein>
    <submittedName>
        <fullName evidence="2">Uncharacterized protein</fullName>
    </submittedName>
</protein>
<dbReference type="Proteomes" id="UP001152795">
    <property type="component" value="Unassembled WGS sequence"/>
</dbReference>
<dbReference type="PROSITE" id="PS50001">
    <property type="entry name" value="SH2"/>
    <property type="match status" value="1"/>
</dbReference>
<organism evidence="2 3">
    <name type="scientific">Paramuricea clavata</name>
    <name type="common">Red gorgonian</name>
    <name type="synonym">Violescent sea-whip</name>
    <dbReference type="NCBI Taxonomy" id="317549"/>
    <lineage>
        <taxon>Eukaryota</taxon>
        <taxon>Metazoa</taxon>
        <taxon>Cnidaria</taxon>
        <taxon>Anthozoa</taxon>
        <taxon>Octocorallia</taxon>
        <taxon>Malacalcyonacea</taxon>
        <taxon>Plexauridae</taxon>
        <taxon>Paramuricea</taxon>
    </lineage>
</organism>
<dbReference type="PRINTS" id="PR00401">
    <property type="entry name" value="SH2DOMAIN"/>
</dbReference>
<dbReference type="InterPro" id="IPR036860">
    <property type="entry name" value="SH2_dom_sf"/>
</dbReference>
<dbReference type="Pfam" id="PF00017">
    <property type="entry name" value="SH2"/>
    <property type="match status" value="1"/>
</dbReference>
<dbReference type="SUPFAM" id="SSF50729">
    <property type="entry name" value="PH domain-like"/>
    <property type="match status" value="1"/>
</dbReference>
<dbReference type="SUPFAM" id="SSF55550">
    <property type="entry name" value="SH2 domain"/>
    <property type="match status" value="1"/>
</dbReference>
<reference evidence="2" key="1">
    <citation type="submission" date="2020-04" db="EMBL/GenBank/DDBJ databases">
        <authorList>
            <person name="Alioto T."/>
            <person name="Alioto T."/>
            <person name="Gomez Garrido J."/>
        </authorList>
    </citation>
    <scope>NUCLEOTIDE SEQUENCE</scope>
    <source>
        <strain evidence="2">A484AB</strain>
    </source>
</reference>
<name>A0A7D9HH58_PARCT</name>
<keyword evidence="3" id="KW-1185">Reference proteome</keyword>
<dbReference type="AlphaFoldDB" id="A0A7D9HH58"/>
<dbReference type="InterPro" id="IPR051707">
    <property type="entry name" value="PI-Interact_SigTrans_Reg"/>
</dbReference>
<dbReference type="PANTHER" id="PTHR14336">
    <property type="entry name" value="TANDEM PH DOMAIN CONTAINING PROTEIN"/>
    <property type="match status" value="1"/>
</dbReference>
<dbReference type="InterPro" id="IPR011993">
    <property type="entry name" value="PH-like_dom_sf"/>
</dbReference>
<proteinExistence type="predicted"/>
<keyword evidence="1" id="KW-0727">SH2 domain</keyword>
<dbReference type="Gene3D" id="2.30.29.30">
    <property type="entry name" value="Pleckstrin-homology domain (PH domain)/Phosphotyrosine-binding domain (PTB)"/>
    <property type="match status" value="1"/>
</dbReference>
<dbReference type="SMART" id="SM00233">
    <property type="entry name" value="PH"/>
    <property type="match status" value="1"/>
</dbReference>
<dbReference type="Gene3D" id="3.30.505.10">
    <property type="entry name" value="SH2 domain"/>
    <property type="match status" value="1"/>
</dbReference>
<sequence>MEPISSSEDSDELPVFPSWNAERKRPSMTSLGSDERSPDDAEYANCQMEQLPCFHAATTREKATKLLEHTAAGTYLIRSSNTETGNYSVSIREASDVKHFRIDFDGERYGFGQALFWSPFQIWGHLQERPVLECEEGIKVHLLYPYLNECNTEFSLYSTARRHYIPDQDQIISQTPKKRTLGRKRSSNTIDASDARRASTIITSMEGQLFKKKEGKTWKRRWCILKENRLSYKKNGHERRPLNELDLSTALEIKDDFDEAEKKNCFRIVFPKVYFVFSANSPEDKDVWFKNIRQHIGPDCD</sequence>
<dbReference type="Pfam" id="PF00169">
    <property type="entry name" value="PH"/>
    <property type="match status" value="1"/>
</dbReference>
<dbReference type="SMART" id="SM00252">
    <property type="entry name" value="SH2"/>
    <property type="match status" value="1"/>
</dbReference>
<evidence type="ECO:0000313" key="2">
    <source>
        <dbReference type="EMBL" id="CAB3982382.1"/>
    </source>
</evidence>
<dbReference type="PANTHER" id="PTHR14336:SF15">
    <property type="entry name" value="DUAL ADAPTER FOR PHOSPHOTYROSINE AND 3-PHOSPHOTYROSINE AND 3-PHOSPHOINOSITIDE"/>
    <property type="match status" value="1"/>
</dbReference>
<dbReference type="OrthoDB" id="185175at2759"/>
<dbReference type="InterPro" id="IPR000980">
    <property type="entry name" value="SH2"/>
</dbReference>